<sequence>MAGRNSEIKYTRTTDDALDNYKVVLGEIQSLDRTLESERLYQNYDLIAFEGSLEQRMLDIFEAIVEEYNRDATQRNYPNIFHYLAQGIIHTDRLGPLRHIRGLGEIFGIENIKHKKQIEAINSYLCEETKNVYSVLTVYLRKNITIQTMLHQKFKFDGTTDLSPIGIVKLLEKEDSNEHCFIYNIIIHEAIPTILQPPMADVFSIDDATMNENVPDQKLPQAVLIGGKSRRSRKQKKRASKSKKSKKSRKTVRK</sequence>
<organism evidence="2">
    <name type="scientific">viral metagenome</name>
    <dbReference type="NCBI Taxonomy" id="1070528"/>
    <lineage>
        <taxon>unclassified sequences</taxon>
        <taxon>metagenomes</taxon>
        <taxon>organismal metagenomes</taxon>
    </lineage>
</organism>
<feature type="compositionally biased region" description="Basic residues" evidence="1">
    <location>
        <begin position="228"/>
        <end position="254"/>
    </location>
</feature>
<reference evidence="2" key="1">
    <citation type="journal article" date="2020" name="Nature">
        <title>Giant virus diversity and host interactions through global metagenomics.</title>
        <authorList>
            <person name="Schulz F."/>
            <person name="Roux S."/>
            <person name="Paez-Espino D."/>
            <person name="Jungbluth S."/>
            <person name="Walsh D.A."/>
            <person name="Denef V.J."/>
            <person name="McMahon K.D."/>
            <person name="Konstantinidis K.T."/>
            <person name="Eloe-Fadrosh E.A."/>
            <person name="Kyrpides N.C."/>
            <person name="Woyke T."/>
        </authorList>
    </citation>
    <scope>NUCLEOTIDE SEQUENCE</scope>
    <source>
        <strain evidence="2">GVMAG-S-1101164-67</strain>
    </source>
</reference>
<accession>A0A6C0K2T6</accession>
<feature type="region of interest" description="Disordered" evidence="1">
    <location>
        <begin position="215"/>
        <end position="254"/>
    </location>
</feature>
<evidence type="ECO:0000313" key="2">
    <source>
        <dbReference type="EMBL" id="QHU10374.1"/>
    </source>
</evidence>
<dbReference type="AlphaFoldDB" id="A0A6C0K2T6"/>
<protein>
    <submittedName>
        <fullName evidence="2">Uncharacterized protein</fullName>
    </submittedName>
</protein>
<proteinExistence type="predicted"/>
<name>A0A6C0K2T6_9ZZZZ</name>
<dbReference type="EMBL" id="MN740754">
    <property type="protein sequence ID" value="QHU10374.1"/>
    <property type="molecule type" value="Genomic_DNA"/>
</dbReference>
<evidence type="ECO:0000256" key="1">
    <source>
        <dbReference type="SAM" id="MobiDB-lite"/>
    </source>
</evidence>